<reference evidence="1 2" key="1">
    <citation type="submission" date="2023-06" db="EMBL/GenBank/DDBJ databases">
        <authorList>
            <person name="Oyuntsetseg B."/>
            <person name="Kim S.B."/>
        </authorList>
    </citation>
    <scope>NUCLEOTIDE SEQUENCE [LARGE SCALE GENOMIC DNA]</scope>
    <source>
        <strain evidence="1 2">4-36</strain>
    </source>
</reference>
<organism evidence="1 2">
    <name type="scientific">Amycolatopsis mongoliensis</name>
    <dbReference type="NCBI Taxonomy" id="715475"/>
    <lineage>
        <taxon>Bacteria</taxon>
        <taxon>Bacillati</taxon>
        <taxon>Actinomycetota</taxon>
        <taxon>Actinomycetes</taxon>
        <taxon>Pseudonocardiales</taxon>
        <taxon>Pseudonocardiaceae</taxon>
        <taxon>Amycolatopsis</taxon>
    </lineage>
</organism>
<dbReference type="Proteomes" id="UP001239397">
    <property type="component" value="Chromosome"/>
</dbReference>
<dbReference type="EMBL" id="CP127295">
    <property type="protein sequence ID" value="WIX98044.1"/>
    <property type="molecule type" value="Genomic_DNA"/>
</dbReference>
<evidence type="ECO:0000313" key="2">
    <source>
        <dbReference type="Proteomes" id="UP001239397"/>
    </source>
</evidence>
<dbReference type="AlphaFoldDB" id="A0A9Y2JHZ0"/>
<evidence type="ECO:0000313" key="1">
    <source>
        <dbReference type="EMBL" id="WIX98044.1"/>
    </source>
</evidence>
<sequence>MSAKAFPEPAAPRPEVATLRRERNRWLRREANLALACNGADETAKQQARTAQLVLTYALAVIEQHPGTVGSFADLTQQSAG</sequence>
<keyword evidence="2" id="KW-1185">Reference proteome</keyword>
<gene>
    <name evidence="1" type="ORF">QRX60_28665</name>
</gene>
<protein>
    <submittedName>
        <fullName evidence="1">Uncharacterized protein</fullName>
    </submittedName>
</protein>
<name>A0A9Y2JHZ0_9PSEU</name>
<dbReference type="RefSeq" id="WP_285994529.1">
    <property type="nucleotide sequence ID" value="NZ_CP127295.1"/>
</dbReference>
<dbReference type="KEGG" id="amog:QRX60_28665"/>
<proteinExistence type="predicted"/>
<accession>A0A9Y2JHZ0</accession>